<keyword evidence="3" id="KW-1185">Reference proteome</keyword>
<dbReference type="EMBL" id="BMDT01000002">
    <property type="protein sequence ID" value="GGI65041.1"/>
    <property type="molecule type" value="Genomic_DNA"/>
</dbReference>
<dbReference type="AlphaFoldDB" id="A0A917JE09"/>
<evidence type="ECO:0000313" key="2">
    <source>
        <dbReference type="EMBL" id="GGI65041.1"/>
    </source>
</evidence>
<organism evidence="2 3">
    <name type="scientific">Enterococcus alcedinis</name>
    <dbReference type="NCBI Taxonomy" id="1274384"/>
    <lineage>
        <taxon>Bacteria</taxon>
        <taxon>Bacillati</taxon>
        <taxon>Bacillota</taxon>
        <taxon>Bacilli</taxon>
        <taxon>Lactobacillales</taxon>
        <taxon>Enterococcaceae</taxon>
        <taxon>Enterococcus</taxon>
    </lineage>
</organism>
<reference evidence="2" key="2">
    <citation type="submission" date="2020-09" db="EMBL/GenBank/DDBJ databases">
        <authorList>
            <person name="Sun Q."/>
            <person name="Sedlacek I."/>
        </authorList>
    </citation>
    <scope>NUCLEOTIDE SEQUENCE</scope>
    <source>
        <strain evidence="2">CCM 8433</strain>
    </source>
</reference>
<reference evidence="2" key="1">
    <citation type="journal article" date="2014" name="Int. J. Syst. Evol. Microbiol.">
        <title>Complete genome sequence of Corynebacterium casei LMG S-19264T (=DSM 44701T), isolated from a smear-ripened cheese.</title>
        <authorList>
            <consortium name="US DOE Joint Genome Institute (JGI-PGF)"/>
            <person name="Walter F."/>
            <person name="Albersmeier A."/>
            <person name="Kalinowski J."/>
            <person name="Ruckert C."/>
        </authorList>
    </citation>
    <scope>NUCLEOTIDE SEQUENCE</scope>
    <source>
        <strain evidence="2">CCM 8433</strain>
    </source>
</reference>
<dbReference type="RefSeq" id="WP_188366885.1">
    <property type="nucleotide sequence ID" value="NZ_BMDT01000002.1"/>
</dbReference>
<evidence type="ECO:0000313" key="3">
    <source>
        <dbReference type="Proteomes" id="UP000622610"/>
    </source>
</evidence>
<dbReference type="Proteomes" id="UP000622610">
    <property type="component" value="Unassembled WGS sequence"/>
</dbReference>
<comment type="caution">
    <text evidence="2">The sequence shown here is derived from an EMBL/GenBank/DDBJ whole genome shotgun (WGS) entry which is preliminary data.</text>
</comment>
<name>A0A917JE09_9ENTE</name>
<protein>
    <submittedName>
        <fullName evidence="2">Uncharacterized protein</fullName>
    </submittedName>
</protein>
<gene>
    <name evidence="2" type="ORF">GCM10011482_06950</name>
</gene>
<proteinExistence type="predicted"/>
<evidence type="ECO:0000256" key="1">
    <source>
        <dbReference type="SAM" id="Coils"/>
    </source>
</evidence>
<sequence>MKKKKWIVLVGVAAVALGGLFYQEMKENEVVDAQAELKSNQQLVGKDGDLTLAVEKLEDASGYLKMSIKEDDFTQLEAQLAAVKSENEQLIAKYKLKSNAVRHVERLEEKLSLLRQRFEFQEEVNRLFIDGTAITQGVFNQKLVLKEDLTQLDIDKLEASFEQTFEHQEGSWITMIKQSLQDISGQVIIIDNASRMIADSKVEDAKNLVILLNNITATETKIALLTQVTGELREAVFEELQLSNRL</sequence>
<accession>A0A917JE09</accession>
<keyword evidence="1" id="KW-0175">Coiled coil</keyword>
<feature type="coiled-coil region" evidence="1">
    <location>
        <begin position="66"/>
        <end position="124"/>
    </location>
</feature>